<name>A0A8J8FD20_9BACT</name>
<comment type="caution">
    <text evidence="2">The sequence shown here is derived from an EMBL/GenBank/DDBJ whole genome shotgun (WGS) entry which is preliminary data.</text>
</comment>
<dbReference type="InterPro" id="IPR032466">
    <property type="entry name" value="Metal_Hydrolase"/>
</dbReference>
<dbReference type="CDD" id="cd01297">
    <property type="entry name" value="D-aminoacylase"/>
    <property type="match status" value="1"/>
</dbReference>
<keyword evidence="3" id="KW-1185">Reference proteome</keyword>
<feature type="domain" description="Amidohydrolase 3" evidence="1">
    <location>
        <begin position="64"/>
        <end position="242"/>
    </location>
</feature>
<dbReference type="Gene3D" id="3.20.20.140">
    <property type="entry name" value="Metal-dependent hydrolases"/>
    <property type="match status" value="1"/>
</dbReference>
<dbReference type="GO" id="GO:0016811">
    <property type="term" value="F:hydrolase activity, acting on carbon-nitrogen (but not peptide) bonds, in linear amides"/>
    <property type="evidence" value="ECO:0007669"/>
    <property type="project" value="InterPro"/>
</dbReference>
<dbReference type="PANTHER" id="PTHR11647">
    <property type="entry name" value="HYDRANTOINASE/DIHYDROPYRIMIDINASE FAMILY MEMBER"/>
    <property type="match status" value="1"/>
</dbReference>
<organism evidence="2 3">
    <name type="scientific">Limnovirga soli</name>
    <dbReference type="NCBI Taxonomy" id="2656915"/>
    <lineage>
        <taxon>Bacteria</taxon>
        <taxon>Pseudomonadati</taxon>
        <taxon>Bacteroidota</taxon>
        <taxon>Chitinophagia</taxon>
        <taxon>Chitinophagales</taxon>
        <taxon>Chitinophagaceae</taxon>
        <taxon>Limnovirga</taxon>
    </lineage>
</organism>
<protein>
    <submittedName>
        <fullName evidence="2">Amidohydrolase family protein</fullName>
    </submittedName>
</protein>
<proteinExistence type="predicted"/>
<accession>A0A8J8FD20</accession>
<dbReference type="Gene3D" id="2.30.40.10">
    <property type="entry name" value="Urease, subunit C, domain 1"/>
    <property type="match status" value="1"/>
</dbReference>
<dbReference type="SUPFAM" id="SSF51556">
    <property type="entry name" value="Metallo-dependent hydrolases"/>
    <property type="match status" value="1"/>
</dbReference>
<dbReference type="InterPro" id="IPR013108">
    <property type="entry name" value="Amidohydro_3"/>
</dbReference>
<dbReference type="AlphaFoldDB" id="A0A8J8FD20"/>
<evidence type="ECO:0000313" key="2">
    <source>
        <dbReference type="EMBL" id="NNV54134.1"/>
    </source>
</evidence>
<dbReference type="EMBL" id="WHPF01000001">
    <property type="protein sequence ID" value="NNV54134.1"/>
    <property type="molecule type" value="Genomic_DNA"/>
</dbReference>
<gene>
    <name evidence="2" type="ORF">GD597_01595</name>
</gene>
<dbReference type="SUPFAM" id="SSF51338">
    <property type="entry name" value="Composite domain of metallo-dependent hydrolases"/>
    <property type="match status" value="1"/>
</dbReference>
<dbReference type="InterPro" id="IPR023100">
    <property type="entry name" value="D-aminoacylase_insert_dom_sf"/>
</dbReference>
<sequence>MKYGWLIVLLFTTSLPAQKLADILITHGKIIDGSGNPWFYGDIAIKNGIIIDIGQLTDYTATTTIDATGLYIAPGFIDVHTHIEGDEVKNPLAANFIYDGVTTVITGNCGLSKVDTKAYLYFLDSLHLAVNSATLIGHNDIRKAVMGRANRPPTADELTQMEQLVTQAMQSGAVGLSTGLIYIPGTYASTAEITALAKVCAQYNGVYTTHMRYEGDSVLYAIQEALAIGKAANIPVEISHFKVSGQNNWGRSKETLALIQQARQEGIDVTIDQYPYTASSTSLSTLLPDWVQSDGEDSLRTRLQNPTIAAMVKKQMLASLQKRKLAHYSYAFVANYPPDTTLNGKNIEAINLLWHRKHTAISEAQTVIDLLLKSDAGMVFHGMSEEDINRIMQYPFNMFASDASIRILYAGIPHPRGYGTNARVLGKYVREQQIITLEEAIRRMTSLPAQKYHFTNRGLLRTGFAADIVVFNADTVSDLSTYQKPHQYSTGFQYILVNGAIALYNGKQTQLRNGKVLYGAGKKE</sequence>
<reference evidence="2" key="1">
    <citation type="submission" date="2019-10" db="EMBL/GenBank/DDBJ databases">
        <title>Draft genome sequence of Panacibacter sp. KCS-6.</title>
        <authorList>
            <person name="Yim K.J."/>
        </authorList>
    </citation>
    <scope>NUCLEOTIDE SEQUENCE</scope>
    <source>
        <strain evidence="2">KCS-6</strain>
    </source>
</reference>
<feature type="domain" description="Amidohydrolase 3" evidence="1">
    <location>
        <begin position="413"/>
        <end position="501"/>
    </location>
</feature>
<dbReference type="PANTHER" id="PTHR11647:SF1">
    <property type="entry name" value="COLLAPSIN RESPONSE MEDIATOR PROTEIN"/>
    <property type="match status" value="1"/>
</dbReference>
<dbReference type="Gene3D" id="3.30.1490.130">
    <property type="entry name" value="D-aminoacylase. Domain 3"/>
    <property type="match status" value="1"/>
</dbReference>
<evidence type="ECO:0000313" key="3">
    <source>
        <dbReference type="Proteomes" id="UP000598971"/>
    </source>
</evidence>
<evidence type="ECO:0000259" key="1">
    <source>
        <dbReference type="Pfam" id="PF07969"/>
    </source>
</evidence>
<dbReference type="RefSeq" id="WP_171606041.1">
    <property type="nucleotide sequence ID" value="NZ_WHPF01000001.1"/>
</dbReference>
<dbReference type="InterPro" id="IPR050378">
    <property type="entry name" value="Metallo-dep_Hydrolases_sf"/>
</dbReference>
<dbReference type="Pfam" id="PF07969">
    <property type="entry name" value="Amidohydro_3"/>
    <property type="match status" value="2"/>
</dbReference>
<dbReference type="InterPro" id="IPR011059">
    <property type="entry name" value="Metal-dep_hydrolase_composite"/>
</dbReference>
<dbReference type="Proteomes" id="UP000598971">
    <property type="component" value="Unassembled WGS sequence"/>
</dbReference>